<evidence type="ECO:0000256" key="2">
    <source>
        <dbReference type="ARBA" id="ARBA00022741"/>
    </source>
</evidence>
<sequence>MSNYLTVDHFGRKFEGSFEIKPMSFEIMSGTICGVFGENGAGKTTLMNMMMQMYQHTSGSIKFGSNPQIRSLSAYIPDTIPYPVHMTLQEIVTLESLLIPTWNQRLFEKYQLQFNLDLKTPLNKLSLGEKQQLMFCIALATEAKLYILDEPTEGIDPFKRDEFIRLLHENIYNQEAIAMISTHNVKGIENLLDYILYMEKGACVLFTDIEQFPHAARKCLAERHLDLSVFDRNPSLDQFIQMMQGCNA</sequence>
<organism evidence="5 8">
    <name type="scientific">Erysipelothrix amsterdamensis</name>
    <dbReference type="NCBI Taxonomy" id="2929157"/>
    <lineage>
        <taxon>Bacteria</taxon>
        <taxon>Bacillati</taxon>
        <taxon>Bacillota</taxon>
        <taxon>Erysipelotrichia</taxon>
        <taxon>Erysipelotrichales</taxon>
        <taxon>Erysipelotrichaceae</taxon>
        <taxon>Erysipelothrix</taxon>
    </lineage>
</organism>
<evidence type="ECO:0000313" key="8">
    <source>
        <dbReference type="Proteomes" id="UP001154111"/>
    </source>
</evidence>
<name>A0AAU9VGL9_9FIRM</name>
<dbReference type="SMART" id="SM00382">
    <property type="entry name" value="AAA"/>
    <property type="match status" value="1"/>
</dbReference>
<dbReference type="InterPro" id="IPR051782">
    <property type="entry name" value="ABC_Transporter_VariousFunc"/>
</dbReference>
<protein>
    <submittedName>
        <fullName evidence="5">ABC transporter ATP-binding protein</fullName>
    </submittedName>
</protein>
<dbReference type="InterPro" id="IPR003593">
    <property type="entry name" value="AAA+_ATPase"/>
</dbReference>
<evidence type="ECO:0000313" key="6">
    <source>
        <dbReference type="EMBL" id="CAH2761315.1"/>
    </source>
</evidence>
<dbReference type="SUPFAM" id="SSF52540">
    <property type="entry name" value="P-loop containing nucleoside triphosphate hydrolases"/>
    <property type="match status" value="1"/>
</dbReference>
<evidence type="ECO:0000256" key="1">
    <source>
        <dbReference type="ARBA" id="ARBA00022448"/>
    </source>
</evidence>
<keyword evidence="2" id="KW-0547">Nucleotide-binding</keyword>
<evidence type="ECO:0000313" key="5">
    <source>
        <dbReference type="EMBL" id="CAH2761312.1"/>
    </source>
</evidence>
<dbReference type="CDD" id="cd03230">
    <property type="entry name" value="ABC_DR_subfamily_A"/>
    <property type="match status" value="1"/>
</dbReference>
<dbReference type="InterPro" id="IPR027417">
    <property type="entry name" value="P-loop_NTPase"/>
</dbReference>
<dbReference type="EMBL" id="OW659496">
    <property type="protein sequence ID" value="CAH2761315.1"/>
    <property type="molecule type" value="Genomic_DNA"/>
</dbReference>
<dbReference type="Pfam" id="PF00005">
    <property type="entry name" value="ABC_tran"/>
    <property type="match status" value="1"/>
</dbReference>
<keyword evidence="3 5" id="KW-0067">ATP-binding</keyword>
<feature type="domain" description="ABC transporter" evidence="4">
    <location>
        <begin position="5"/>
        <end position="225"/>
    </location>
</feature>
<dbReference type="RefSeq" id="WP_254007275.1">
    <property type="nucleotide sequence ID" value="NZ_OW659477.1"/>
</dbReference>
<keyword evidence="7" id="KW-1185">Reference proteome</keyword>
<evidence type="ECO:0000313" key="7">
    <source>
        <dbReference type="Proteomes" id="UP001154095"/>
    </source>
</evidence>
<dbReference type="GO" id="GO:0005524">
    <property type="term" value="F:ATP binding"/>
    <property type="evidence" value="ECO:0007669"/>
    <property type="project" value="UniProtKB-KW"/>
</dbReference>
<evidence type="ECO:0000256" key="3">
    <source>
        <dbReference type="ARBA" id="ARBA00022840"/>
    </source>
</evidence>
<dbReference type="PANTHER" id="PTHR42939:SF1">
    <property type="entry name" value="ABC TRANSPORTER ATP-BINDING PROTEIN ALBC-RELATED"/>
    <property type="match status" value="1"/>
</dbReference>
<reference evidence="5" key="1">
    <citation type="submission" date="2022-04" db="EMBL/GenBank/DDBJ databases">
        <authorList>
            <person name="Forde T."/>
        </authorList>
    </citation>
    <scope>NUCLEOTIDE SEQUENCE</scope>
    <source>
        <strain evidence="5">A18Y016a</strain>
        <strain evidence="6">A18Y020d</strain>
    </source>
</reference>
<dbReference type="GO" id="GO:0016887">
    <property type="term" value="F:ATP hydrolysis activity"/>
    <property type="evidence" value="ECO:0007669"/>
    <property type="project" value="InterPro"/>
</dbReference>
<accession>A0AAU9VGL9</accession>
<dbReference type="PROSITE" id="PS50893">
    <property type="entry name" value="ABC_TRANSPORTER_2"/>
    <property type="match status" value="1"/>
</dbReference>
<dbReference type="EMBL" id="OW659477">
    <property type="protein sequence ID" value="CAH2761312.1"/>
    <property type="molecule type" value="Genomic_DNA"/>
</dbReference>
<dbReference type="InterPro" id="IPR003439">
    <property type="entry name" value="ABC_transporter-like_ATP-bd"/>
</dbReference>
<dbReference type="Proteomes" id="UP001154111">
    <property type="component" value="Chromosome"/>
</dbReference>
<dbReference type="AlphaFoldDB" id="A0AAU9VGL9"/>
<keyword evidence="1" id="KW-0813">Transport</keyword>
<dbReference type="Proteomes" id="UP001154095">
    <property type="component" value="Chromosome"/>
</dbReference>
<proteinExistence type="predicted"/>
<dbReference type="PANTHER" id="PTHR42939">
    <property type="entry name" value="ABC TRANSPORTER ATP-BINDING PROTEIN ALBC-RELATED"/>
    <property type="match status" value="1"/>
</dbReference>
<dbReference type="Gene3D" id="3.40.50.300">
    <property type="entry name" value="P-loop containing nucleotide triphosphate hydrolases"/>
    <property type="match status" value="1"/>
</dbReference>
<gene>
    <name evidence="5" type="primary">ytrB_2</name>
    <name evidence="6" type="synonym">ytrB_1</name>
    <name evidence="5" type="ORF">ERYAMS2_00640</name>
    <name evidence="6" type="ORF">ERYAMS_00350</name>
</gene>
<evidence type="ECO:0000259" key="4">
    <source>
        <dbReference type="PROSITE" id="PS50893"/>
    </source>
</evidence>